<feature type="domain" description="Helix-hairpin-helix DNA-binding motif class 1" evidence="2">
    <location>
        <begin position="201"/>
        <end position="220"/>
    </location>
</feature>
<feature type="domain" description="Helix-hairpin-helix DNA-binding motif class 1" evidence="2">
    <location>
        <begin position="171"/>
        <end position="190"/>
    </location>
</feature>
<gene>
    <name evidence="3" type="primary">comEA_6</name>
    <name evidence="3" type="ORF">SDC9_116607</name>
</gene>
<keyword evidence="1" id="KW-0812">Transmembrane</keyword>
<evidence type="ECO:0000259" key="2">
    <source>
        <dbReference type="SMART" id="SM00278"/>
    </source>
</evidence>
<keyword evidence="1" id="KW-1133">Transmembrane helix</keyword>
<name>A0A645BW64_9ZZZZ</name>
<feature type="transmembrane region" description="Helical" evidence="1">
    <location>
        <begin position="7"/>
        <end position="27"/>
    </location>
</feature>
<keyword evidence="1" id="KW-0472">Membrane</keyword>
<dbReference type="InterPro" id="IPR003583">
    <property type="entry name" value="Hlx-hairpin-Hlx_DNA-bd_motif"/>
</dbReference>
<evidence type="ECO:0000256" key="1">
    <source>
        <dbReference type="SAM" id="Phobius"/>
    </source>
</evidence>
<proteinExistence type="predicted"/>
<dbReference type="InterPro" id="IPR004509">
    <property type="entry name" value="Competence_ComEA_HhH"/>
</dbReference>
<dbReference type="Pfam" id="PF10531">
    <property type="entry name" value="SLBB"/>
    <property type="match status" value="1"/>
</dbReference>
<dbReference type="InterPro" id="IPR010994">
    <property type="entry name" value="RuvA_2-like"/>
</dbReference>
<dbReference type="PANTHER" id="PTHR21180:SF32">
    <property type="entry name" value="ENDONUCLEASE_EXONUCLEASE_PHOSPHATASE FAMILY DOMAIN-CONTAINING PROTEIN 1"/>
    <property type="match status" value="1"/>
</dbReference>
<reference evidence="3" key="1">
    <citation type="submission" date="2019-08" db="EMBL/GenBank/DDBJ databases">
        <authorList>
            <person name="Kucharzyk K."/>
            <person name="Murdoch R.W."/>
            <person name="Higgins S."/>
            <person name="Loffler F."/>
        </authorList>
    </citation>
    <scope>NUCLEOTIDE SEQUENCE</scope>
</reference>
<dbReference type="InterPro" id="IPR051675">
    <property type="entry name" value="Endo/Exo/Phosphatase_dom_1"/>
</dbReference>
<dbReference type="AlphaFoldDB" id="A0A645BW64"/>
<dbReference type="Gene3D" id="3.10.560.10">
    <property type="entry name" value="Outer membrane lipoprotein wza domain like"/>
    <property type="match status" value="1"/>
</dbReference>
<dbReference type="GO" id="GO:0015627">
    <property type="term" value="C:type II protein secretion system complex"/>
    <property type="evidence" value="ECO:0007669"/>
    <property type="project" value="TreeGrafter"/>
</dbReference>
<protein>
    <submittedName>
        <fullName evidence="3">ComE operon protein 1</fullName>
    </submittedName>
</protein>
<dbReference type="GO" id="GO:0015628">
    <property type="term" value="P:protein secretion by the type II secretion system"/>
    <property type="evidence" value="ECO:0007669"/>
    <property type="project" value="TreeGrafter"/>
</dbReference>
<dbReference type="EMBL" id="VSSQ01023000">
    <property type="protein sequence ID" value="MPM69659.1"/>
    <property type="molecule type" value="Genomic_DNA"/>
</dbReference>
<dbReference type="NCBIfam" id="TIGR00426">
    <property type="entry name" value="competence protein ComEA helix-hairpin-helix repeat region"/>
    <property type="match status" value="1"/>
</dbReference>
<dbReference type="PANTHER" id="PTHR21180">
    <property type="entry name" value="ENDONUCLEASE/EXONUCLEASE/PHOSPHATASE FAMILY DOMAIN-CONTAINING PROTEIN 1"/>
    <property type="match status" value="1"/>
</dbReference>
<dbReference type="SMART" id="SM00278">
    <property type="entry name" value="HhH1"/>
    <property type="match status" value="2"/>
</dbReference>
<sequence>MKLKEKIVGSIGILVLSLVFLISGHLISKREAEVKNQIFTENEKESIFVDSNNTDKASVDYKANKTDKVSQRDIGEKKDIIVDIKGAIANPKEYKLAQGARVRDLIQAAGGTTEEADENTIHFSKVLKDEECIIIYKKGEAVNNNSDLSKFIELPNSDKEEKININKATQEQLSTLYGIGEVKAKAIIEYREKNGGFKSVDDLGNVDGIGSKTVDKLRDKVDIK</sequence>
<dbReference type="Gene3D" id="1.10.150.310">
    <property type="entry name" value="Tex RuvX-like domain-like"/>
    <property type="match status" value="1"/>
</dbReference>
<accession>A0A645BW64</accession>
<evidence type="ECO:0000313" key="3">
    <source>
        <dbReference type="EMBL" id="MPM69659.1"/>
    </source>
</evidence>
<dbReference type="GO" id="GO:0003677">
    <property type="term" value="F:DNA binding"/>
    <property type="evidence" value="ECO:0007669"/>
    <property type="project" value="InterPro"/>
</dbReference>
<organism evidence="3">
    <name type="scientific">bioreactor metagenome</name>
    <dbReference type="NCBI Taxonomy" id="1076179"/>
    <lineage>
        <taxon>unclassified sequences</taxon>
        <taxon>metagenomes</taxon>
        <taxon>ecological metagenomes</taxon>
    </lineage>
</organism>
<dbReference type="GO" id="GO:0006281">
    <property type="term" value="P:DNA repair"/>
    <property type="evidence" value="ECO:0007669"/>
    <property type="project" value="InterPro"/>
</dbReference>
<dbReference type="SUPFAM" id="SSF47781">
    <property type="entry name" value="RuvA domain 2-like"/>
    <property type="match status" value="1"/>
</dbReference>
<dbReference type="Pfam" id="PF12836">
    <property type="entry name" value="HHH_3"/>
    <property type="match status" value="1"/>
</dbReference>
<comment type="caution">
    <text evidence="3">The sequence shown here is derived from an EMBL/GenBank/DDBJ whole genome shotgun (WGS) entry which is preliminary data.</text>
</comment>
<dbReference type="InterPro" id="IPR019554">
    <property type="entry name" value="Soluble_ligand-bd"/>
</dbReference>